<dbReference type="InterPro" id="IPR017853">
    <property type="entry name" value="GH"/>
</dbReference>
<evidence type="ECO:0000313" key="6">
    <source>
        <dbReference type="Proteomes" id="UP000001400"/>
    </source>
</evidence>
<reference evidence="5" key="1">
    <citation type="submission" date="2010-02" db="EMBL/GenBank/DDBJ databases">
        <title>Complete sequence of Aciduliprofundum boonei T469.</title>
        <authorList>
            <consortium name="US DOE Joint Genome Institute"/>
            <person name="Lucas S."/>
            <person name="Copeland A."/>
            <person name="Lapidus A."/>
            <person name="Cheng J.-F."/>
            <person name="Bruce D."/>
            <person name="Goodwin L."/>
            <person name="Pitluck S."/>
            <person name="Saunders E."/>
            <person name="Detter J.C."/>
            <person name="Han C."/>
            <person name="Tapia R."/>
            <person name="Land M."/>
            <person name="Hauser L."/>
            <person name="Kyrpides N."/>
            <person name="Mikhailova N."/>
            <person name="Flores G."/>
            <person name="Reysenbach A.-L."/>
            <person name="Woyke T."/>
        </authorList>
    </citation>
    <scope>NUCLEOTIDE SEQUENCE</scope>
    <source>
        <strain evidence="5">T469</strain>
    </source>
</reference>
<gene>
    <name evidence="5" type="ordered locus">Aboo_1416</name>
</gene>
<dbReference type="PROSITE" id="PS51904">
    <property type="entry name" value="GLYCOSYL_HYDROL_F25_2"/>
    <property type="match status" value="1"/>
</dbReference>
<dbReference type="SUPFAM" id="SSF51445">
    <property type="entry name" value="(Trans)glycosidases"/>
    <property type="match status" value="1"/>
</dbReference>
<comment type="similarity">
    <text evidence="1">Belongs to the glycosyl hydrolase 25 family.</text>
</comment>
<keyword evidence="6" id="KW-1185">Reference proteome</keyword>
<protein>
    <submittedName>
        <fullName evidence="5">Glycoside hydrolase family 25</fullName>
    </submittedName>
</protein>
<dbReference type="GO" id="GO:0009253">
    <property type="term" value="P:peptidoglycan catabolic process"/>
    <property type="evidence" value="ECO:0007669"/>
    <property type="project" value="InterPro"/>
</dbReference>
<dbReference type="eggNOG" id="arCOG03929">
    <property type="taxonomic scope" value="Archaea"/>
</dbReference>
<dbReference type="AlphaFoldDB" id="B5ID12"/>
<feature type="domain" description="SH3b" evidence="4">
    <location>
        <begin position="411"/>
        <end position="478"/>
    </location>
</feature>
<dbReference type="EMBL" id="CP001941">
    <property type="protein sequence ID" value="ADD09223.1"/>
    <property type="molecule type" value="Genomic_DNA"/>
</dbReference>
<dbReference type="InterPro" id="IPR003646">
    <property type="entry name" value="SH3-like_bac-type"/>
</dbReference>
<dbReference type="PANTHER" id="PTHR34135:SF2">
    <property type="entry name" value="LYSOZYME"/>
    <property type="match status" value="1"/>
</dbReference>
<organism evidence="5 6">
    <name type="scientific">Aciduliprofundum boonei (strain DSM 19572 / T469)</name>
    <dbReference type="NCBI Taxonomy" id="439481"/>
    <lineage>
        <taxon>Archaea</taxon>
        <taxon>Methanobacteriati</taxon>
        <taxon>Thermoplasmatota</taxon>
        <taxon>DHVE2 group</taxon>
        <taxon>Candidatus Aciduliprofundum</taxon>
    </lineage>
</organism>
<dbReference type="InterPro" id="IPR024301">
    <property type="entry name" value="Amidase_6"/>
</dbReference>
<dbReference type="PROSITE" id="PS51781">
    <property type="entry name" value="SH3B"/>
    <property type="match status" value="2"/>
</dbReference>
<dbReference type="STRING" id="439481.Aboo_1416"/>
<dbReference type="PANTHER" id="PTHR34135">
    <property type="entry name" value="LYSOZYME"/>
    <property type="match status" value="1"/>
</dbReference>
<dbReference type="GeneID" id="8828380"/>
<evidence type="ECO:0000256" key="2">
    <source>
        <dbReference type="ARBA" id="ARBA00022801"/>
    </source>
</evidence>
<dbReference type="RefSeq" id="WP_008084055.1">
    <property type="nucleotide sequence ID" value="NC_013926.1"/>
</dbReference>
<dbReference type="OrthoDB" id="380190at2157"/>
<dbReference type="InterPro" id="IPR008270">
    <property type="entry name" value="Glyco_hydro_25_AS"/>
</dbReference>
<dbReference type="PROSITE" id="PS00953">
    <property type="entry name" value="GLYCOSYL_HYDROL_F25_1"/>
    <property type="match status" value="1"/>
</dbReference>
<dbReference type="InterPro" id="IPR002053">
    <property type="entry name" value="Glyco_hydro_25"/>
</dbReference>
<evidence type="ECO:0000313" key="5">
    <source>
        <dbReference type="EMBL" id="ADD09223.1"/>
    </source>
</evidence>
<keyword evidence="3" id="KW-0326">Glycosidase</keyword>
<dbReference type="InterPro" id="IPR018077">
    <property type="entry name" value="Glyco_hydro_fam25_subgr"/>
</dbReference>
<dbReference type="Gene3D" id="3.20.20.80">
    <property type="entry name" value="Glycosidases"/>
    <property type="match status" value="1"/>
</dbReference>
<dbReference type="KEGG" id="abi:Aboo_1416"/>
<dbReference type="Pfam" id="PF08239">
    <property type="entry name" value="SH3_3"/>
    <property type="match status" value="1"/>
</dbReference>
<dbReference type="HOGENOM" id="CLU_474598_0_0_2"/>
<dbReference type="Gene3D" id="2.30.30.40">
    <property type="entry name" value="SH3 Domains"/>
    <property type="match status" value="2"/>
</dbReference>
<evidence type="ECO:0000256" key="1">
    <source>
        <dbReference type="ARBA" id="ARBA00010646"/>
    </source>
</evidence>
<evidence type="ECO:0000259" key="4">
    <source>
        <dbReference type="PROSITE" id="PS51781"/>
    </source>
</evidence>
<dbReference type="CDD" id="cd00599">
    <property type="entry name" value="GH25_muramidase"/>
    <property type="match status" value="1"/>
</dbReference>
<dbReference type="Pfam" id="PF01183">
    <property type="entry name" value="Glyco_hydro_25"/>
    <property type="match status" value="1"/>
</dbReference>
<accession>B5ID12</accession>
<keyword evidence="2 5" id="KW-0378">Hydrolase</keyword>
<dbReference type="Proteomes" id="UP000001400">
    <property type="component" value="Chromosome"/>
</dbReference>
<dbReference type="SMART" id="SM00287">
    <property type="entry name" value="SH3b"/>
    <property type="match status" value="2"/>
</dbReference>
<dbReference type="SMART" id="SM00641">
    <property type="entry name" value="Glyco_25"/>
    <property type="match status" value="1"/>
</dbReference>
<name>B5ID12_ACIB4</name>
<dbReference type="GO" id="GO:0003796">
    <property type="term" value="F:lysozyme activity"/>
    <property type="evidence" value="ECO:0007669"/>
    <property type="project" value="InterPro"/>
</dbReference>
<dbReference type="GO" id="GO:0016052">
    <property type="term" value="P:carbohydrate catabolic process"/>
    <property type="evidence" value="ECO:0007669"/>
    <property type="project" value="TreeGrafter"/>
</dbReference>
<dbReference type="Pfam" id="PF12671">
    <property type="entry name" value="Amidase_6"/>
    <property type="match status" value="1"/>
</dbReference>
<dbReference type="GO" id="GO:0016998">
    <property type="term" value="P:cell wall macromolecule catabolic process"/>
    <property type="evidence" value="ECO:0007669"/>
    <property type="project" value="InterPro"/>
</dbReference>
<feature type="domain" description="SH3b" evidence="4">
    <location>
        <begin position="479"/>
        <end position="548"/>
    </location>
</feature>
<evidence type="ECO:0000256" key="3">
    <source>
        <dbReference type="ARBA" id="ARBA00023295"/>
    </source>
</evidence>
<sequence length="574" mass="65355">MKRPIVWFVVFILILNAIFFAIGYGSNQKESLYFKTSSSIKGIDVSHWQGNVNWTKVKNSGIIFAFVKATEGTSYVDPDFEENMEKAHASGLYVGAYHFAEPENYNAKEAAEHFVDTIKTYLKSGYLRPVLDLEEGSSLGKESLSSWVNEFMIEVFNLTGIKPIIYTNPNYAENYLDSSVSQWNLWIANYRVSSPSTGIWDSWAFWQYTDEGNVSGVSGNVDMDYYNGNLKSLIDNFVIGGSCTLPYYDRAGALGYAYKWYSSDNSHYQKFSNSSEESTNFVSQVLIAGGISLWRGYDGKGDGALNYNGSMINPKYLNENLREYQNAKFSYYLASNFTVPEWIEKGDVVIFGDSNGEHYIYAGIVTYRNEDNLYIATHSPDEWNVSISSFFPSKYDLVNFYHIPNGTKKFMQVFRVTATALNIRTGPSTSYGIIGTVPENQEFVAYNYSIDSSGRKWWQFFYDDRVGWCAAWYTEMAYSDIFVVNVSSSLHVRSGAGTSNTILGSVYDGMLFAKKGQKYNSDEDITWYEIYWENKSAWIAGNYANYVPEFDIPYFLFIILLLAILAFKRKFNGD</sequence>
<proteinExistence type="inferred from homology"/>
<dbReference type="CAZy" id="GH25">
    <property type="family name" value="Glycoside Hydrolase Family 25"/>
</dbReference>